<evidence type="ECO:0000313" key="2">
    <source>
        <dbReference type="EMBL" id="TYP77224.1"/>
    </source>
</evidence>
<dbReference type="Pfam" id="PF04306">
    <property type="entry name" value="DUF456"/>
    <property type="match status" value="1"/>
</dbReference>
<feature type="transmembrane region" description="Helical" evidence="1">
    <location>
        <begin position="7"/>
        <end position="27"/>
    </location>
</feature>
<proteinExistence type="predicted"/>
<evidence type="ECO:0000313" key="3">
    <source>
        <dbReference type="Proteomes" id="UP000324376"/>
    </source>
</evidence>
<reference evidence="2 3" key="1">
    <citation type="submission" date="2019-07" db="EMBL/GenBank/DDBJ databases">
        <title>Genomic Encyclopedia of Archaeal and Bacterial Type Strains, Phase II (KMG-II): from individual species to whole genera.</title>
        <authorList>
            <person name="Goeker M."/>
        </authorList>
    </citation>
    <scope>NUCLEOTIDE SEQUENCE [LARGE SCALE GENOMIC DNA]</scope>
    <source>
        <strain evidence="2 3">DSM 17527</strain>
    </source>
</reference>
<feature type="transmembrane region" description="Helical" evidence="1">
    <location>
        <begin position="50"/>
        <end position="71"/>
    </location>
</feature>
<dbReference type="PANTHER" id="PTHR39165:SF1">
    <property type="entry name" value="DUF456 DOMAIN-CONTAINING PROTEIN"/>
    <property type="match status" value="1"/>
</dbReference>
<dbReference type="Proteomes" id="UP000324376">
    <property type="component" value="Unassembled WGS sequence"/>
</dbReference>
<keyword evidence="1" id="KW-1133">Transmembrane helix</keyword>
<sequence>MMLDITLLIIAGVCCVLGLVGSFLPVLPGPLTSWVGLAIFYNTSFMQWDWVFLGITLVISTIVWLLDYVISAVGTKRFGGTRYGIIGTTIGLIVGILFLGPFGILIGPFFGAFLGEMMNPKQNVQNALKAALGSLIGFLSGVFIKFSVSVIFLIIFVVKVFENWNSI</sequence>
<dbReference type="AlphaFoldDB" id="A0A5S5CCY7"/>
<feature type="transmembrane region" description="Helical" evidence="1">
    <location>
        <begin position="130"/>
        <end position="158"/>
    </location>
</feature>
<keyword evidence="1" id="KW-0472">Membrane</keyword>
<protein>
    <recommendedName>
        <fullName evidence="4">DUF456 domain-containing protein</fullName>
    </recommendedName>
</protein>
<organism evidence="2 3">
    <name type="scientific">Aquimarina intermedia</name>
    <dbReference type="NCBI Taxonomy" id="350814"/>
    <lineage>
        <taxon>Bacteria</taxon>
        <taxon>Pseudomonadati</taxon>
        <taxon>Bacteroidota</taxon>
        <taxon>Flavobacteriia</taxon>
        <taxon>Flavobacteriales</taxon>
        <taxon>Flavobacteriaceae</taxon>
        <taxon>Aquimarina</taxon>
    </lineage>
</organism>
<accession>A0A5S5CCY7</accession>
<gene>
    <name evidence="2" type="ORF">BD809_101375</name>
</gene>
<evidence type="ECO:0000256" key="1">
    <source>
        <dbReference type="SAM" id="Phobius"/>
    </source>
</evidence>
<keyword evidence="3" id="KW-1185">Reference proteome</keyword>
<dbReference type="PANTHER" id="PTHR39165">
    <property type="entry name" value="IG HYPOTHETICAL 17883"/>
    <property type="match status" value="1"/>
</dbReference>
<evidence type="ECO:0008006" key="4">
    <source>
        <dbReference type="Google" id="ProtNLM"/>
    </source>
</evidence>
<comment type="caution">
    <text evidence="2">The sequence shown here is derived from an EMBL/GenBank/DDBJ whole genome shotgun (WGS) entry which is preliminary data.</text>
</comment>
<name>A0A5S5CCY7_9FLAO</name>
<dbReference type="EMBL" id="VNHU01000001">
    <property type="protein sequence ID" value="TYP77224.1"/>
    <property type="molecule type" value="Genomic_DNA"/>
</dbReference>
<dbReference type="InterPro" id="IPR007403">
    <property type="entry name" value="DUF456"/>
</dbReference>
<feature type="transmembrane region" description="Helical" evidence="1">
    <location>
        <begin position="83"/>
        <end position="110"/>
    </location>
</feature>
<keyword evidence="1" id="KW-0812">Transmembrane</keyword>